<feature type="transmembrane region" description="Helical" evidence="1">
    <location>
        <begin position="48"/>
        <end position="66"/>
    </location>
</feature>
<dbReference type="Proteomes" id="UP000254863">
    <property type="component" value="Unassembled WGS sequence"/>
</dbReference>
<sequence length="102" mass="10761">MFPNITRWLGYISILFSNGLRALPSLVALVAGVKLVGGLLGLGKVLSILKFGLAGVTGALSLLNLSLLPTRIGLLALTVQAKAVALWGGYLQGRRSWPGMWC</sequence>
<gene>
    <name evidence="2" type="ORF">NCTC11685_00116</name>
</gene>
<keyword evidence="1" id="KW-0812">Transmembrane</keyword>
<keyword evidence="1" id="KW-0472">Membrane</keyword>
<evidence type="ECO:0000256" key="1">
    <source>
        <dbReference type="SAM" id="Phobius"/>
    </source>
</evidence>
<dbReference type="AlphaFoldDB" id="A0A7H4MYQ3"/>
<evidence type="ECO:0000313" key="3">
    <source>
        <dbReference type="Proteomes" id="UP000254863"/>
    </source>
</evidence>
<protein>
    <submittedName>
        <fullName evidence="2">Uncharacterized protein</fullName>
    </submittedName>
</protein>
<reference evidence="2 3" key="1">
    <citation type="submission" date="2018-06" db="EMBL/GenBank/DDBJ databases">
        <authorList>
            <consortium name="Pathogen Informatics"/>
            <person name="Doyle S."/>
        </authorList>
    </citation>
    <scope>NUCLEOTIDE SEQUENCE [LARGE SCALE GENOMIC DNA]</scope>
    <source>
        <strain evidence="2 3">NCTC11685</strain>
    </source>
</reference>
<organism evidence="2 3">
    <name type="scientific">Klebsiella michiganensis</name>
    <dbReference type="NCBI Taxonomy" id="1134687"/>
    <lineage>
        <taxon>Bacteria</taxon>
        <taxon>Pseudomonadati</taxon>
        <taxon>Pseudomonadota</taxon>
        <taxon>Gammaproteobacteria</taxon>
        <taxon>Enterobacterales</taxon>
        <taxon>Enterobacteriaceae</taxon>
        <taxon>Klebsiella/Raoultella group</taxon>
        <taxon>Klebsiella</taxon>
    </lineage>
</organism>
<evidence type="ECO:0000313" key="2">
    <source>
        <dbReference type="EMBL" id="STV71184.1"/>
    </source>
</evidence>
<accession>A0A7H4MYQ3</accession>
<dbReference type="EMBL" id="UGMS01000001">
    <property type="protein sequence ID" value="STV71184.1"/>
    <property type="molecule type" value="Genomic_DNA"/>
</dbReference>
<feature type="transmembrane region" description="Helical" evidence="1">
    <location>
        <begin position="20"/>
        <end position="41"/>
    </location>
</feature>
<name>A0A7H4MYQ3_9ENTR</name>
<proteinExistence type="predicted"/>
<comment type="caution">
    <text evidence="2">The sequence shown here is derived from an EMBL/GenBank/DDBJ whole genome shotgun (WGS) entry which is preliminary data.</text>
</comment>
<keyword evidence="1" id="KW-1133">Transmembrane helix</keyword>